<keyword evidence="1" id="KW-1133">Transmembrane helix</keyword>
<organism evidence="2 3">
    <name type="scientific">Podospora appendiculata</name>
    <dbReference type="NCBI Taxonomy" id="314037"/>
    <lineage>
        <taxon>Eukaryota</taxon>
        <taxon>Fungi</taxon>
        <taxon>Dikarya</taxon>
        <taxon>Ascomycota</taxon>
        <taxon>Pezizomycotina</taxon>
        <taxon>Sordariomycetes</taxon>
        <taxon>Sordariomycetidae</taxon>
        <taxon>Sordariales</taxon>
        <taxon>Podosporaceae</taxon>
        <taxon>Podospora</taxon>
    </lineage>
</organism>
<keyword evidence="3" id="KW-1185">Reference proteome</keyword>
<name>A0AAE1C982_9PEZI</name>
<reference evidence="2" key="2">
    <citation type="submission" date="2023-06" db="EMBL/GenBank/DDBJ databases">
        <authorList>
            <consortium name="Lawrence Berkeley National Laboratory"/>
            <person name="Haridas S."/>
            <person name="Hensen N."/>
            <person name="Bonometti L."/>
            <person name="Westerberg I."/>
            <person name="Brannstrom I.O."/>
            <person name="Guillou S."/>
            <person name="Cros-Aarteil S."/>
            <person name="Calhoun S."/>
            <person name="Kuo A."/>
            <person name="Mondo S."/>
            <person name="Pangilinan J."/>
            <person name="Riley R."/>
            <person name="Labutti K."/>
            <person name="Andreopoulos B."/>
            <person name="Lipzen A."/>
            <person name="Chen C."/>
            <person name="Yanf M."/>
            <person name="Daum C."/>
            <person name="Ng V."/>
            <person name="Clum A."/>
            <person name="Steindorff A."/>
            <person name="Ohm R."/>
            <person name="Martin F."/>
            <person name="Silar P."/>
            <person name="Natvig D."/>
            <person name="Lalanne C."/>
            <person name="Gautier V."/>
            <person name="Ament-Velasquez S.L."/>
            <person name="Kruys A."/>
            <person name="Hutchinson M.I."/>
            <person name="Powell A.J."/>
            <person name="Barry K."/>
            <person name="Miller A.N."/>
            <person name="Grigoriev I.V."/>
            <person name="Debuchy R."/>
            <person name="Gladieux P."/>
            <person name="Thoren M.H."/>
            <person name="Johannesson H."/>
        </authorList>
    </citation>
    <scope>NUCLEOTIDE SEQUENCE</scope>
    <source>
        <strain evidence="2">CBS 314.62</strain>
    </source>
</reference>
<evidence type="ECO:0000256" key="1">
    <source>
        <dbReference type="SAM" id="Phobius"/>
    </source>
</evidence>
<reference evidence="2" key="1">
    <citation type="journal article" date="2023" name="Mol. Phylogenet. Evol.">
        <title>Genome-scale phylogeny and comparative genomics of the fungal order Sordariales.</title>
        <authorList>
            <person name="Hensen N."/>
            <person name="Bonometti L."/>
            <person name="Westerberg I."/>
            <person name="Brannstrom I.O."/>
            <person name="Guillou S."/>
            <person name="Cros-Aarteil S."/>
            <person name="Calhoun S."/>
            <person name="Haridas S."/>
            <person name="Kuo A."/>
            <person name="Mondo S."/>
            <person name="Pangilinan J."/>
            <person name="Riley R."/>
            <person name="LaButti K."/>
            <person name="Andreopoulos B."/>
            <person name="Lipzen A."/>
            <person name="Chen C."/>
            <person name="Yan M."/>
            <person name="Daum C."/>
            <person name="Ng V."/>
            <person name="Clum A."/>
            <person name="Steindorff A."/>
            <person name="Ohm R.A."/>
            <person name="Martin F."/>
            <person name="Silar P."/>
            <person name="Natvig D.O."/>
            <person name="Lalanne C."/>
            <person name="Gautier V."/>
            <person name="Ament-Velasquez S.L."/>
            <person name="Kruys A."/>
            <person name="Hutchinson M.I."/>
            <person name="Powell A.J."/>
            <person name="Barry K."/>
            <person name="Miller A.N."/>
            <person name="Grigoriev I.V."/>
            <person name="Debuchy R."/>
            <person name="Gladieux P."/>
            <person name="Hiltunen Thoren M."/>
            <person name="Johannesson H."/>
        </authorList>
    </citation>
    <scope>NUCLEOTIDE SEQUENCE</scope>
    <source>
        <strain evidence="2">CBS 314.62</strain>
    </source>
</reference>
<evidence type="ECO:0000313" key="3">
    <source>
        <dbReference type="Proteomes" id="UP001270362"/>
    </source>
</evidence>
<proteinExistence type="predicted"/>
<accession>A0AAE1C982</accession>
<comment type="caution">
    <text evidence="2">The sequence shown here is derived from an EMBL/GenBank/DDBJ whole genome shotgun (WGS) entry which is preliminary data.</text>
</comment>
<feature type="transmembrane region" description="Helical" evidence="1">
    <location>
        <begin position="74"/>
        <end position="92"/>
    </location>
</feature>
<keyword evidence="1" id="KW-0812">Transmembrane</keyword>
<feature type="transmembrane region" description="Helical" evidence="1">
    <location>
        <begin position="47"/>
        <end position="68"/>
    </location>
</feature>
<protein>
    <submittedName>
        <fullName evidence="2">Uncharacterized protein</fullName>
    </submittedName>
</protein>
<dbReference type="AlphaFoldDB" id="A0AAE1C982"/>
<gene>
    <name evidence="2" type="ORF">B0T22DRAFT_468915</name>
</gene>
<dbReference type="Proteomes" id="UP001270362">
    <property type="component" value="Unassembled WGS sequence"/>
</dbReference>
<keyword evidence="1" id="KW-0472">Membrane</keyword>
<dbReference type="EMBL" id="JAULSO010000004">
    <property type="protein sequence ID" value="KAK3683818.1"/>
    <property type="molecule type" value="Genomic_DNA"/>
</dbReference>
<evidence type="ECO:0000313" key="2">
    <source>
        <dbReference type="EMBL" id="KAK3683818.1"/>
    </source>
</evidence>
<sequence length="93" mass="10435">MTKSVYYCRLCFLVTPEVRRRGPACLAGGAAKTRPARARVQPERSALGFYGFRITSFLLDFLLGLHVALPRFDIAHFFVSGCFVLVEWYVGAC</sequence>